<proteinExistence type="inferred from homology"/>
<dbReference type="InterPro" id="IPR023472">
    <property type="entry name" value="Uncharacterised_MJ0810"/>
</dbReference>
<dbReference type="EMBL" id="CP001687">
    <property type="protein sequence ID" value="ACV10739.1"/>
    <property type="molecule type" value="Genomic_DNA"/>
</dbReference>
<dbReference type="InterPro" id="IPR027623">
    <property type="entry name" value="AmmeMemoSam_A"/>
</dbReference>
<dbReference type="eggNOG" id="arCOG01336">
    <property type="taxonomic scope" value="Archaea"/>
</dbReference>
<dbReference type="NCBIfam" id="TIGR00296">
    <property type="entry name" value="TIGR00296 family protein"/>
    <property type="match status" value="1"/>
</dbReference>
<dbReference type="HAMAP" id="MF_00645">
    <property type="entry name" value="AMMECR1"/>
    <property type="match status" value="1"/>
</dbReference>
<dbReference type="NCBIfam" id="TIGR04335">
    <property type="entry name" value="AmmeMemoSam_A"/>
    <property type="match status" value="1"/>
</dbReference>
<feature type="region of interest" description="Disordered" evidence="2">
    <location>
        <begin position="190"/>
        <end position="211"/>
    </location>
</feature>
<evidence type="ECO:0000313" key="4">
    <source>
        <dbReference type="EMBL" id="ACV10739.1"/>
    </source>
</evidence>
<dbReference type="KEGG" id="hut:Huta_0552"/>
<dbReference type="PANTHER" id="PTHR13016:SF0">
    <property type="entry name" value="AMME SYNDROME CANDIDATE GENE 1 PROTEIN"/>
    <property type="match status" value="1"/>
</dbReference>
<dbReference type="InterPro" id="IPR002733">
    <property type="entry name" value="AMMECR1_domain"/>
</dbReference>
<evidence type="ECO:0000259" key="3">
    <source>
        <dbReference type="PROSITE" id="PS51112"/>
    </source>
</evidence>
<protein>
    <recommendedName>
        <fullName evidence="1">Protein Huta_0552</fullName>
    </recommendedName>
</protein>
<dbReference type="GeneID" id="8382819"/>
<name>C7NSS8_HALUD</name>
<dbReference type="HOGENOM" id="CLU_095686_1_1_2"/>
<dbReference type="PANTHER" id="PTHR13016">
    <property type="entry name" value="AMMECR1 HOMOLOG"/>
    <property type="match status" value="1"/>
</dbReference>
<dbReference type="Pfam" id="PF01871">
    <property type="entry name" value="AMMECR1"/>
    <property type="match status" value="1"/>
</dbReference>
<dbReference type="InterPro" id="IPR036071">
    <property type="entry name" value="AMMECR1_dom_sf"/>
</dbReference>
<dbReference type="Gene3D" id="3.30.700.20">
    <property type="entry name" value="Hypothetical protein ph0010, domain 1"/>
    <property type="match status" value="1"/>
</dbReference>
<feature type="domain" description="AMMECR1" evidence="3">
    <location>
        <begin position="13"/>
        <end position="197"/>
    </location>
</feature>
<dbReference type="RefSeq" id="WP_015788320.1">
    <property type="nucleotide sequence ID" value="NC_013158.1"/>
</dbReference>
<dbReference type="Proteomes" id="UP000002071">
    <property type="component" value="Chromosome"/>
</dbReference>
<dbReference type="AlphaFoldDB" id="C7NSS8"/>
<dbReference type="PROSITE" id="PS51112">
    <property type="entry name" value="AMMECR1"/>
    <property type="match status" value="1"/>
</dbReference>
<reference evidence="4 5" key="1">
    <citation type="journal article" date="2009" name="Stand. Genomic Sci.">
        <title>Complete genome sequence of Halorhabdus utahensis type strain (AX-2).</title>
        <authorList>
            <person name="Anderson I."/>
            <person name="Tindall B.J."/>
            <person name="Pomrenke H."/>
            <person name="Goker M."/>
            <person name="Lapidus A."/>
            <person name="Nolan M."/>
            <person name="Copeland A."/>
            <person name="Glavina Del Rio T."/>
            <person name="Chen F."/>
            <person name="Tice H."/>
            <person name="Cheng J.F."/>
            <person name="Lucas S."/>
            <person name="Chertkov O."/>
            <person name="Bruce D."/>
            <person name="Brettin T."/>
            <person name="Detter J.C."/>
            <person name="Han C."/>
            <person name="Goodwin L."/>
            <person name="Land M."/>
            <person name="Hauser L."/>
            <person name="Chang Y.J."/>
            <person name="Jeffries C.D."/>
            <person name="Pitluck S."/>
            <person name="Pati A."/>
            <person name="Mavromatis K."/>
            <person name="Ivanova N."/>
            <person name="Ovchinnikova G."/>
            <person name="Chen A."/>
            <person name="Palaniappan K."/>
            <person name="Chain P."/>
            <person name="Rohde M."/>
            <person name="Bristow J."/>
            <person name="Eisen J.A."/>
            <person name="Markowitz V."/>
            <person name="Hugenholtz P."/>
            <person name="Kyrpides N.C."/>
            <person name="Klenk H.P."/>
        </authorList>
    </citation>
    <scope>NUCLEOTIDE SEQUENCE [LARGE SCALE GENOMIC DNA]</scope>
    <source>
        <strain evidence="5">DSM 12940 / JCM 11049 / AX-2</strain>
    </source>
</reference>
<dbReference type="InterPro" id="IPR027485">
    <property type="entry name" value="AMMECR1_N"/>
</dbReference>
<organism evidence="4 5">
    <name type="scientific">Halorhabdus utahensis (strain DSM 12940 / JCM 11049 / AX-2)</name>
    <dbReference type="NCBI Taxonomy" id="519442"/>
    <lineage>
        <taxon>Archaea</taxon>
        <taxon>Methanobacteriati</taxon>
        <taxon>Methanobacteriota</taxon>
        <taxon>Stenosarchaea group</taxon>
        <taxon>Halobacteria</taxon>
        <taxon>Halobacteriales</taxon>
        <taxon>Haloarculaceae</taxon>
        <taxon>Halorhabdus</taxon>
    </lineage>
</organism>
<accession>C7NSS8</accession>
<dbReference type="InterPro" id="IPR023473">
    <property type="entry name" value="AMMECR1"/>
</dbReference>
<evidence type="ECO:0000313" key="5">
    <source>
        <dbReference type="Proteomes" id="UP000002071"/>
    </source>
</evidence>
<keyword evidence="5" id="KW-1185">Reference proteome</keyword>
<gene>
    <name evidence="4" type="ordered locus">Huta_0552</name>
</gene>
<evidence type="ECO:0000256" key="1">
    <source>
        <dbReference type="HAMAP-Rule" id="MF_00645"/>
    </source>
</evidence>
<dbReference type="Gene3D" id="3.30.1490.150">
    <property type="entry name" value="Hypothetical protein ph0010, domain 2"/>
    <property type="match status" value="1"/>
</dbReference>
<evidence type="ECO:0000256" key="2">
    <source>
        <dbReference type="SAM" id="MobiDB-lite"/>
    </source>
</evidence>
<sequence length="211" mass="22423">MATGEKDGCLDTEAGKQLLEYARAVVAAVVTDGSPPPAPDLPVLSEKRGTFVTLKSDGELRGCIGRPRPDQPLEATLNAAATEAATADPRFPPVSPDELETITVSVSVLTPPEALPDIDPADIVVGRDGLIIATGRQRGLLLPQVAADRDWSAEKFLQETARKAGLSPDGWQRENTTVKRFSAQVFAEESPHGSLRVQDYTQAAVDGQPTD</sequence>
<dbReference type="STRING" id="519442.Huta_0552"/>
<dbReference type="SUPFAM" id="SSF143447">
    <property type="entry name" value="AMMECR1-like"/>
    <property type="match status" value="1"/>
</dbReference>
<dbReference type="OrthoDB" id="25187at2157"/>